<dbReference type="InterPro" id="IPR007889">
    <property type="entry name" value="HTH_Psq"/>
</dbReference>
<keyword evidence="7" id="KW-1185">Reference proteome</keyword>
<dbReference type="Pfam" id="PF03221">
    <property type="entry name" value="HTH_Tnp_Tc5"/>
    <property type="match status" value="1"/>
</dbReference>
<evidence type="ECO:0000256" key="1">
    <source>
        <dbReference type="ARBA" id="ARBA00004123"/>
    </source>
</evidence>
<dbReference type="InterPro" id="IPR050863">
    <property type="entry name" value="CenT-Element_Derived"/>
</dbReference>
<accession>A0ABR1UUF2</accession>
<dbReference type="Gene3D" id="1.10.10.60">
    <property type="entry name" value="Homeodomain-like"/>
    <property type="match status" value="1"/>
</dbReference>
<sequence>MKQYTEKELQEALDCIANGTPIKRAAREYGIPESTLRSRLQGHQSRSEGAADLQRLRLPPTHAQIREFAERILRAQGDPNPVGKKWLQAFVRRNPVIKVLRARAINSKRVNGASVEVIRSWFQRLEQPDIRGIKPANRYNMDEAGVLEGIGSNGLVLGSTKNRSIRKKQPGSKAWTSFIECISALGRTIDPLVIFKGKTVQQQWFPLDLGPFRDWQFTATENGWITDETAVEWLEKVFIPNTAPEDPSDRLQPSKDGIPEGTREYKPILELNGNRQAILPSVLPEGPFGSTFGPEYPKWLEGSRPLAVGNTLCTTSDPARTEPNGSSRVLCTPRNTIRGSDIIWSTPRKLVEFKEQVRLANLLEKNTVTQRQLFRKVRKAFDEKDVQVAILERQVEALQAQLEATRPRKRKKVDLSPNSRFATIEDIQRTQMAVGEAEITSNKESDSEI</sequence>
<comment type="subcellular location">
    <subcellularLocation>
        <location evidence="1 4">Nucleus</location>
    </subcellularLocation>
</comment>
<dbReference type="SMART" id="SM00674">
    <property type="entry name" value="CENPB"/>
    <property type="match status" value="1"/>
</dbReference>
<reference evidence="6 7" key="1">
    <citation type="submission" date="2023-01" db="EMBL/GenBank/DDBJ databases">
        <title>Analysis of 21 Apiospora genomes using comparative genomics revels a genus with tremendous synthesis potential of carbohydrate active enzymes and secondary metabolites.</title>
        <authorList>
            <person name="Sorensen T."/>
        </authorList>
    </citation>
    <scope>NUCLEOTIDE SEQUENCE [LARGE SCALE GENOMIC DNA]</scope>
    <source>
        <strain evidence="6 7">CBS 114990</strain>
    </source>
</reference>
<evidence type="ECO:0000256" key="2">
    <source>
        <dbReference type="ARBA" id="ARBA00023125"/>
    </source>
</evidence>
<evidence type="ECO:0000313" key="6">
    <source>
        <dbReference type="EMBL" id="KAK8062548.1"/>
    </source>
</evidence>
<dbReference type="InterPro" id="IPR009057">
    <property type="entry name" value="Homeodomain-like_sf"/>
</dbReference>
<organism evidence="6 7">
    <name type="scientific">Apiospora hydei</name>
    <dbReference type="NCBI Taxonomy" id="1337664"/>
    <lineage>
        <taxon>Eukaryota</taxon>
        <taxon>Fungi</taxon>
        <taxon>Dikarya</taxon>
        <taxon>Ascomycota</taxon>
        <taxon>Pezizomycotina</taxon>
        <taxon>Sordariomycetes</taxon>
        <taxon>Xylariomycetidae</taxon>
        <taxon>Amphisphaeriales</taxon>
        <taxon>Apiosporaceae</taxon>
        <taxon>Apiospora</taxon>
    </lineage>
</organism>
<dbReference type="InterPro" id="IPR004875">
    <property type="entry name" value="DDE_SF_endonuclease_dom"/>
</dbReference>
<protein>
    <submittedName>
        <fullName evidence="6">Transposase</fullName>
    </submittedName>
</protein>
<dbReference type="Pfam" id="PF03184">
    <property type="entry name" value="DDE_1"/>
    <property type="match status" value="1"/>
</dbReference>
<gene>
    <name evidence="6" type="ORF">PG997_014645</name>
</gene>
<dbReference type="RefSeq" id="XP_066661147.1">
    <property type="nucleotide sequence ID" value="XM_066818959.1"/>
</dbReference>
<dbReference type="SUPFAM" id="SSF46689">
    <property type="entry name" value="Homeodomain-like"/>
    <property type="match status" value="1"/>
</dbReference>
<dbReference type="PANTHER" id="PTHR19303:SF74">
    <property type="entry name" value="POGO TRANSPOSABLE ELEMENT WITH KRAB DOMAIN"/>
    <property type="match status" value="1"/>
</dbReference>
<feature type="DNA-binding region" description="H-T-H motif" evidence="4">
    <location>
        <begin position="22"/>
        <end position="42"/>
    </location>
</feature>
<feature type="domain" description="HTH psq-type" evidence="5">
    <location>
        <begin position="1"/>
        <end position="46"/>
    </location>
</feature>
<evidence type="ECO:0000256" key="3">
    <source>
        <dbReference type="ARBA" id="ARBA00023242"/>
    </source>
</evidence>
<dbReference type="GeneID" id="92052019"/>
<comment type="caution">
    <text evidence="6">The sequence shown here is derived from an EMBL/GenBank/DDBJ whole genome shotgun (WGS) entry which is preliminary data.</text>
</comment>
<evidence type="ECO:0000259" key="5">
    <source>
        <dbReference type="PROSITE" id="PS50960"/>
    </source>
</evidence>
<keyword evidence="2 4" id="KW-0238">DNA-binding</keyword>
<evidence type="ECO:0000313" key="7">
    <source>
        <dbReference type="Proteomes" id="UP001433268"/>
    </source>
</evidence>
<dbReference type="Proteomes" id="UP001433268">
    <property type="component" value="Unassembled WGS sequence"/>
</dbReference>
<feature type="non-terminal residue" evidence="6">
    <location>
        <position position="449"/>
    </location>
</feature>
<keyword evidence="3 4" id="KW-0539">Nucleus</keyword>
<dbReference type="Pfam" id="PF05225">
    <property type="entry name" value="HTH_psq"/>
    <property type="match status" value="1"/>
</dbReference>
<proteinExistence type="predicted"/>
<evidence type="ECO:0000256" key="4">
    <source>
        <dbReference type="PROSITE-ProRule" id="PRU00320"/>
    </source>
</evidence>
<name>A0ABR1UUF2_9PEZI</name>
<dbReference type="InterPro" id="IPR006600">
    <property type="entry name" value="HTH_CenpB_DNA-bd_dom"/>
</dbReference>
<dbReference type="EMBL" id="JAQQWN010000010">
    <property type="protein sequence ID" value="KAK8062548.1"/>
    <property type="molecule type" value="Genomic_DNA"/>
</dbReference>
<dbReference type="PROSITE" id="PS50960">
    <property type="entry name" value="HTH_PSQ"/>
    <property type="match status" value="1"/>
</dbReference>
<dbReference type="PANTHER" id="PTHR19303">
    <property type="entry name" value="TRANSPOSON"/>
    <property type="match status" value="1"/>
</dbReference>